<dbReference type="AlphaFoldDB" id="A0A4R2KV74"/>
<dbReference type="InterPro" id="IPR052179">
    <property type="entry name" value="DD-CPase-like"/>
</dbReference>
<proteinExistence type="predicted"/>
<dbReference type="SUPFAM" id="SSF55166">
    <property type="entry name" value="Hedgehog/DD-peptidase"/>
    <property type="match status" value="1"/>
</dbReference>
<reference evidence="2 3" key="1">
    <citation type="submission" date="2019-03" db="EMBL/GenBank/DDBJ databases">
        <title>Genomic Encyclopedia of Type Strains, Phase IV (KMG-IV): sequencing the most valuable type-strain genomes for metagenomic binning, comparative biology and taxonomic classification.</title>
        <authorList>
            <person name="Goeker M."/>
        </authorList>
    </citation>
    <scope>NUCLEOTIDE SEQUENCE [LARGE SCALE GENOMIC DNA]</scope>
    <source>
        <strain evidence="2 3">DSM 23344</strain>
    </source>
</reference>
<organism evidence="2 3">
    <name type="scientific">Chromatocurvus halotolerans</name>
    <dbReference type="NCBI Taxonomy" id="1132028"/>
    <lineage>
        <taxon>Bacteria</taxon>
        <taxon>Pseudomonadati</taxon>
        <taxon>Pseudomonadota</taxon>
        <taxon>Gammaproteobacteria</taxon>
        <taxon>Cellvibrionales</taxon>
        <taxon>Halieaceae</taxon>
        <taxon>Chromatocurvus</taxon>
    </lineage>
</organism>
<dbReference type="GO" id="GO:0004180">
    <property type="term" value="F:carboxypeptidase activity"/>
    <property type="evidence" value="ECO:0007669"/>
    <property type="project" value="UniProtKB-KW"/>
</dbReference>
<dbReference type="PANTHER" id="PTHR34385:SF1">
    <property type="entry name" value="PEPTIDOGLYCAN L-ALANYL-D-GLUTAMATE ENDOPEPTIDASE CWLK"/>
    <property type="match status" value="1"/>
</dbReference>
<gene>
    <name evidence="2" type="ORF">EV688_11021</name>
</gene>
<evidence type="ECO:0000259" key="1">
    <source>
        <dbReference type="Pfam" id="PF02557"/>
    </source>
</evidence>
<keyword evidence="2" id="KW-0378">Hydrolase</keyword>
<keyword evidence="2" id="KW-0645">Protease</keyword>
<keyword evidence="3" id="KW-1185">Reference proteome</keyword>
<protein>
    <submittedName>
        <fullName evidence="2">LAS superfamily LD-carboxypeptidase LdcB</fullName>
    </submittedName>
</protein>
<sequence length="262" mass="28503">MTRGREKGVEHYGVSAPGLQAAADAAGGITDAQLTGRDDSHVRPTDARHAMHPLVASAFTALQTDARAAGFDLAVASSFRSFDRQALIWNGKLRGERPVHDDRGQLLDLSALTGADRIAAVLRFSALPGASRHHWGTDLDVFDAAALPAGDSVQLVPSEVRAGGCFDALHCWLDERMACGRSHGFFRPYAHDRGGVAPERWHLSFAPLSRHLEHRLTPALLQRAWQRVELAGRDEVERDLSGLLARYVAVSPDWAQGVIRRG</sequence>
<dbReference type="EMBL" id="SLWX01000010">
    <property type="protein sequence ID" value="TCO75069.1"/>
    <property type="molecule type" value="Genomic_DNA"/>
</dbReference>
<feature type="domain" description="D-alanyl-D-alanine carboxypeptidase-like core" evidence="1">
    <location>
        <begin position="49"/>
        <end position="207"/>
    </location>
</feature>
<dbReference type="InterPro" id="IPR003709">
    <property type="entry name" value="VanY-like_core_dom"/>
</dbReference>
<evidence type="ECO:0000313" key="3">
    <source>
        <dbReference type="Proteomes" id="UP000294980"/>
    </source>
</evidence>
<evidence type="ECO:0000313" key="2">
    <source>
        <dbReference type="EMBL" id="TCO75069.1"/>
    </source>
</evidence>
<dbReference type="OrthoDB" id="9792074at2"/>
<dbReference type="CDD" id="cd14847">
    <property type="entry name" value="DD-carboxypeptidase_like"/>
    <property type="match status" value="1"/>
</dbReference>
<comment type="caution">
    <text evidence="2">The sequence shown here is derived from an EMBL/GenBank/DDBJ whole genome shotgun (WGS) entry which is preliminary data.</text>
</comment>
<dbReference type="GO" id="GO:0006508">
    <property type="term" value="P:proteolysis"/>
    <property type="evidence" value="ECO:0007669"/>
    <property type="project" value="InterPro"/>
</dbReference>
<keyword evidence="2" id="KW-0121">Carboxypeptidase</keyword>
<dbReference type="InterPro" id="IPR009045">
    <property type="entry name" value="Zn_M74/Hedgehog-like"/>
</dbReference>
<dbReference type="Proteomes" id="UP000294980">
    <property type="component" value="Unassembled WGS sequence"/>
</dbReference>
<dbReference type="Pfam" id="PF02557">
    <property type="entry name" value="VanY"/>
    <property type="match status" value="1"/>
</dbReference>
<dbReference type="Gene3D" id="3.30.1380.10">
    <property type="match status" value="1"/>
</dbReference>
<dbReference type="RefSeq" id="WP_117318573.1">
    <property type="nucleotide sequence ID" value="NZ_QQSW01000014.1"/>
</dbReference>
<name>A0A4R2KV74_9GAMM</name>
<dbReference type="PANTHER" id="PTHR34385">
    <property type="entry name" value="D-ALANYL-D-ALANINE CARBOXYPEPTIDASE"/>
    <property type="match status" value="1"/>
</dbReference>
<accession>A0A4R2KV74</accession>